<feature type="compositionally biased region" description="Basic and acidic residues" evidence="1">
    <location>
        <begin position="41"/>
        <end position="54"/>
    </location>
</feature>
<evidence type="ECO:0000313" key="3">
    <source>
        <dbReference type="Proteomes" id="UP001440599"/>
    </source>
</evidence>
<feature type="region of interest" description="Disordered" evidence="1">
    <location>
        <begin position="30"/>
        <end position="54"/>
    </location>
</feature>
<keyword evidence="3" id="KW-1185">Reference proteome</keyword>
<comment type="caution">
    <text evidence="2">The sequence shown here is derived from an EMBL/GenBank/DDBJ whole genome shotgun (WGS) entry which is preliminary data.</text>
</comment>
<accession>A0ABV1ES46</accession>
<evidence type="ECO:0000313" key="2">
    <source>
        <dbReference type="EMBL" id="MEQ2457402.1"/>
    </source>
</evidence>
<dbReference type="EMBL" id="JBBMFT010000013">
    <property type="protein sequence ID" value="MEQ2457402.1"/>
    <property type="molecule type" value="Genomic_DNA"/>
</dbReference>
<dbReference type="RefSeq" id="WP_349141248.1">
    <property type="nucleotide sequence ID" value="NZ_JBBMFT010000013.1"/>
</dbReference>
<proteinExistence type="predicted"/>
<name>A0ABV1ES46_9FIRM</name>
<sequence length="54" mass="6254">MAYDDTDHPQTPEWLHTWTKTHLQFQIRMFGESLPPDEADADSRPDDPSAGERL</sequence>
<reference evidence="2 3" key="1">
    <citation type="submission" date="2024-03" db="EMBL/GenBank/DDBJ databases">
        <title>Human intestinal bacterial collection.</title>
        <authorList>
            <person name="Pauvert C."/>
            <person name="Hitch T.C.A."/>
            <person name="Clavel T."/>
        </authorList>
    </citation>
    <scope>NUCLEOTIDE SEQUENCE [LARGE SCALE GENOMIC DNA]</scope>
    <source>
        <strain evidence="2 3">CLA-AP-H34</strain>
    </source>
</reference>
<protein>
    <submittedName>
        <fullName evidence="2">Uncharacterized protein</fullName>
    </submittedName>
</protein>
<gene>
    <name evidence="2" type="ORF">WMO45_12815</name>
</gene>
<organism evidence="2 3">
    <name type="scientific">Flavonifractor hominis</name>
    <dbReference type="NCBI Taxonomy" id="3133178"/>
    <lineage>
        <taxon>Bacteria</taxon>
        <taxon>Bacillati</taxon>
        <taxon>Bacillota</taxon>
        <taxon>Clostridia</taxon>
        <taxon>Eubacteriales</taxon>
        <taxon>Oscillospiraceae</taxon>
        <taxon>Flavonifractor</taxon>
    </lineage>
</organism>
<dbReference type="Proteomes" id="UP001440599">
    <property type="component" value="Unassembled WGS sequence"/>
</dbReference>
<evidence type="ECO:0000256" key="1">
    <source>
        <dbReference type="SAM" id="MobiDB-lite"/>
    </source>
</evidence>